<dbReference type="GO" id="GO:0005769">
    <property type="term" value="C:early endosome"/>
    <property type="evidence" value="ECO:0007669"/>
    <property type="project" value="TreeGrafter"/>
</dbReference>
<dbReference type="GO" id="GO:0055037">
    <property type="term" value="C:recycling endosome"/>
    <property type="evidence" value="ECO:0007669"/>
    <property type="project" value="TreeGrafter"/>
</dbReference>
<dbReference type="PANTHER" id="PTHR11485">
    <property type="entry name" value="TRANSFERRIN"/>
    <property type="match status" value="1"/>
</dbReference>
<evidence type="ECO:0000256" key="1">
    <source>
        <dbReference type="ARBA" id="ARBA00022737"/>
    </source>
</evidence>
<evidence type="ECO:0000313" key="5">
    <source>
        <dbReference type="Proteomes" id="UP001163046"/>
    </source>
</evidence>
<proteinExistence type="predicted"/>
<evidence type="ECO:0000259" key="3">
    <source>
        <dbReference type="PROSITE" id="PS51408"/>
    </source>
</evidence>
<dbReference type="OrthoDB" id="9981115at2759"/>
<dbReference type="PROSITE" id="PS51408">
    <property type="entry name" value="TRANSFERRIN_LIKE_4"/>
    <property type="match status" value="1"/>
</dbReference>
<dbReference type="Gene3D" id="3.40.190.10">
    <property type="entry name" value="Periplasmic binding protein-like II"/>
    <property type="match status" value="1"/>
</dbReference>
<keyword evidence="1" id="KW-0677">Repeat</keyword>
<dbReference type="Pfam" id="PF00405">
    <property type="entry name" value="Transferrin"/>
    <property type="match status" value="1"/>
</dbReference>
<feature type="region of interest" description="Disordered" evidence="2">
    <location>
        <begin position="181"/>
        <end position="202"/>
    </location>
</feature>
<dbReference type="InterPro" id="IPR018195">
    <property type="entry name" value="Transferrin_Fe_BS"/>
</dbReference>
<feature type="domain" description="Transferrin-like" evidence="3">
    <location>
        <begin position="1"/>
        <end position="202"/>
    </location>
</feature>
<name>A0A9W9ZTR4_9CNID</name>
<comment type="caution">
    <text evidence="4">The sequence shown here is derived from an EMBL/GenBank/DDBJ whole genome shotgun (WGS) entry which is preliminary data.</text>
</comment>
<accession>A0A9W9ZTR4</accession>
<feature type="compositionally biased region" description="Polar residues" evidence="2">
    <location>
        <begin position="181"/>
        <end position="191"/>
    </location>
</feature>
<keyword evidence="5" id="KW-1185">Reference proteome</keyword>
<protein>
    <submittedName>
        <fullName evidence="4">Negative regulation of tumor necrosis factor (Ligand) super member 11 production</fullName>
    </submittedName>
</protein>
<dbReference type="PANTHER" id="PTHR11485:SF29">
    <property type="entry name" value="TRANSFERRIN 2"/>
    <property type="match status" value="1"/>
</dbReference>
<dbReference type="InterPro" id="IPR001156">
    <property type="entry name" value="Transferrin-like_dom"/>
</dbReference>
<organism evidence="4 5">
    <name type="scientific">Desmophyllum pertusum</name>
    <dbReference type="NCBI Taxonomy" id="174260"/>
    <lineage>
        <taxon>Eukaryota</taxon>
        <taxon>Metazoa</taxon>
        <taxon>Cnidaria</taxon>
        <taxon>Anthozoa</taxon>
        <taxon>Hexacorallia</taxon>
        <taxon>Scleractinia</taxon>
        <taxon>Caryophylliina</taxon>
        <taxon>Caryophylliidae</taxon>
        <taxon>Desmophyllum</taxon>
    </lineage>
</organism>
<dbReference type="GO" id="GO:0005615">
    <property type="term" value="C:extracellular space"/>
    <property type="evidence" value="ECO:0007669"/>
    <property type="project" value="TreeGrafter"/>
</dbReference>
<evidence type="ECO:0000313" key="4">
    <source>
        <dbReference type="EMBL" id="KAJ7387753.1"/>
    </source>
</evidence>
<dbReference type="EMBL" id="MU825873">
    <property type="protein sequence ID" value="KAJ7387753.1"/>
    <property type="molecule type" value="Genomic_DNA"/>
</dbReference>
<gene>
    <name evidence="4" type="primary">Tsf2_1</name>
    <name evidence="4" type="ORF">OS493_001096</name>
</gene>
<dbReference type="GO" id="GO:0005886">
    <property type="term" value="C:plasma membrane"/>
    <property type="evidence" value="ECO:0007669"/>
    <property type="project" value="TreeGrafter"/>
</dbReference>
<dbReference type="SMART" id="SM00094">
    <property type="entry name" value="TR_FER"/>
    <property type="match status" value="1"/>
</dbReference>
<dbReference type="PROSITE" id="PS00206">
    <property type="entry name" value="TRANSFERRIN_LIKE_2"/>
    <property type="match status" value="1"/>
</dbReference>
<dbReference type="PROSITE" id="PS00207">
    <property type="entry name" value="TRANSFERRIN_LIKE_3"/>
    <property type="match status" value="1"/>
</dbReference>
<sequence>MVPVVAEQYGYGAFYYAVAVCKVEQRCYDEDFERQEDLSHWCGEDIRLGCAIGFLLSKQYMKQDKSSCNPYISAGNYFKQSCIPNVKSSKIDSTGKNPSNLCEPMCPSECKTTGKYSGYSGAFKCLMDGVGEVAFVKHTTVMENVNGSDASKYRYLCTDGTMKEIGQHLACHLAKVPSHAVMTSSGKQQQSKLRENPDESFR</sequence>
<reference evidence="4" key="1">
    <citation type="submission" date="2023-01" db="EMBL/GenBank/DDBJ databases">
        <title>Genome assembly of the deep-sea coral Lophelia pertusa.</title>
        <authorList>
            <person name="Herrera S."/>
            <person name="Cordes E."/>
        </authorList>
    </citation>
    <scope>NUCLEOTIDE SEQUENCE</scope>
    <source>
        <strain evidence="4">USNM1676648</strain>
        <tissue evidence="4">Polyp</tissue>
    </source>
</reference>
<dbReference type="Proteomes" id="UP001163046">
    <property type="component" value="Unassembled WGS sequence"/>
</dbReference>
<dbReference type="PRINTS" id="PR00422">
    <property type="entry name" value="TRANSFERRIN"/>
</dbReference>
<dbReference type="AlphaFoldDB" id="A0A9W9ZTR4"/>
<dbReference type="SUPFAM" id="SSF53850">
    <property type="entry name" value="Periplasmic binding protein-like II"/>
    <property type="match status" value="1"/>
</dbReference>
<feature type="compositionally biased region" description="Basic and acidic residues" evidence="2">
    <location>
        <begin position="192"/>
        <end position="202"/>
    </location>
</feature>
<dbReference type="GO" id="GO:0006826">
    <property type="term" value="P:iron ion transport"/>
    <property type="evidence" value="ECO:0007669"/>
    <property type="project" value="TreeGrafter"/>
</dbReference>
<evidence type="ECO:0000256" key="2">
    <source>
        <dbReference type="SAM" id="MobiDB-lite"/>
    </source>
</evidence>